<dbReference type="PRINTS" id="PR00475">
    <property type="entry name" value="HEXOKINASE"/>
</dbReference>
<dbReference type="GO" id="GO:0005739">
    <property type="term" value="C:mitochondrion"/>
    <property type="evidence" value="ECO:0007669"/>
    <property type="project" value="TreeGrafter"/>
</dbReference>
<evidence type="ECO:0000256" key="8">
    <source>
        <dbReference type="ARBA" id="ARBA00023152"/>
    </source>
</evidence>
<feature type="domain" description="Hexokinase C-terminal" evidence="12">
    <location>
        <begin position="1159"/>
        <end position="1451"/>
    </location>
</feature>
<dbReference type="SUPFAM" id="SSF48179">
    <property type="entry name" value="6-phosphogluconate dehydrogenase C-terminal domain-like"/>
    <property type="match status" value="1"/>
</dbReference>
<dbReference type="Pfam" id="PF02558">
    <property type="entry name" value="ApbA"/>
    <property type="match status" value="1"/>
</dbReference>
<evidence type="ECO:0000256" key="4">
    <source>
        <dbReference type="ARBA" id="ARBA00022679"/>
    </source>
</evidence>
<evidence type="ECO:0000313" key="14">
    <source>
        <dbReference type="EMBL" id="KAE9974738.1"/>
    </source>
</evidence>
<comment type="similarity">
    <text evidence="2">Belongs to the hexokinase family.</text>
</comment>
<dbReference type="GO" id="GO:0005829">
    <property type="term" value="C:cytosol"/>
    <property type="evidence" value="ECO:0007669"/>
    <property type="project" value="TreeGrafter"/>
</dbReference>
<dbReference type="GO" id="GO:0008865">
    <property type="term" value="F:fructokinase activity"/>
    <property type="evidence" value="ECO:0007669"/>
    <property type="project" value="TreeGrafter"/>
</dbReference>
<dbReference type="UniPathway" id="UPA00109">
    <property type="reaction ID" value="UER00180"/>
</dbReference>
<proteinExistence type="inferred from homology"/>
<dbReference type="InterPro" id="IPR019807">
    <property type="entry name" value="Hexokinase_BS"/>
</dbReference>
<evidence type="ECO:0000313" key="15">
    <source>
        <dbReference type="Proteomes" id="UP000433883"/>
    </source>
</evidence>
<organism evidence="14 15">
    <name type="scientific">Venturia inaequalis</name>
    <name type="common">Apple scab fungus</name>
    <dbReference type="NCBI Taxonomy" id="5025"/>
    <lineage>
        <taxon>Eukaryota</taxon>
        <taxon>Fungi</taxon>
        <taxon>Dikarya</taxon>
        <taxon>Ascomycota</taxon>
        <taxon>Pezizomycotina</taxon>
        <taxon>Dothideomycetes</taxon>
        <taxon>Pleosporomycetidae</taxon>
        <taxon>Venturiales</taxon>
        <taxon>Venturiaceae</taxon>
        <taxon>Venturia</taxon>
    </lineage>
</organism>
<name>A0A8H3YWR4_VENIN</name>
<evidence type="ECO:0000259" key="12">
    <source>
        <dbReference type="Pfam" id="PF03727"/>
    </source>
</evidence>
<feature type="compositionally biased region" description="Pro residues" evidence="9">
    <location>
        <begin position="388"/>
        <end position="400"/>
    </location>
</feature>
<dbReference type="EMBL" id="WNWQ01000197">
    <property type="protein sequence ID" value="KAE9974738.1"/>
    <property type="molecule type" value="Genomic_DNA"/>
</dbReference>
<evidence type="ECO:0000256" key="5">
    <source>
        <dbReference type="ARBA" id="ARBA00022741"/>
    </source>
</evidence>
<dbReference type="EC" id="2.7.1.2" evidence="3"/>
<dbReference type="FunFam" id="1.10.1040.10:FF:000017">
    <property type="entry name" value="2-dehydropantoate 2-reductase"/>
    <property type="match status" value="1"/>
</dbReference>
<dbReference type="Pfam" id="PF00349">
    <property type="entry name" value="Hexokinase_1"/>
    <property type="match status" value="1"/>
</dbReference>
<evidence type="ECO:0000256" key="2">
    <source>
        <dbReference type="ARBA" id="ARBA00009225"/>
    </source>
</evidence>
<feature type="compositionally biased region" description="Pro residues" evidence="9">
    <location>
        <begin position="488"/>
        <end position="500"/>
    </location>
</feature>
<comment type="caution">
    <text evidence="14">The sequence shown here is derived from an EMBL/GenBank/DDBJ whole genome shotgun (WGS) entry which is preliminary data.</text>
</comment>
<feature type="domain" description="Hexokinase N-terminal" evidence="10">
    <location>
        <begin position="940"/>
        <end position="1149"/>
    </location>
</feature>
<dbReference type="PROSITE" id="PS51748">
    <property type="entry name" value="HEXOKINASE_2"/>
    <property type="match status" value="1"/>
</dbReference>
<feature type="domain" description="Ketopantoate reductase C-terminal" evidence="13">
    <location>
        <begin position="201"/>
        <end position="324"/>
    </location>
</feature>
<dbReference type="Gene3D" id="3.40.50.720">
    <property type="entry name" value="NAD(P)-binding Rossmann-like Domain"/>
    <property type="match status" value="1"/>
</dbReference>
<feature type="region of interest" description="Disordered" evidence="9">
    <location>
        <begin position="538"/>
        <end position="570"/>
    </location>
</feature>
<feature type="region of interest" description="Disordered" evidence="9">
    <location>
        <begin position="485"/>
        <end position="507"/>
    </location>
</feature>
<evidence type="ECO:0000259" key="11">
    <source>
        <dbReference type="Pfam" id="PF02558"/>
    </source>
</evidence>
<dbReference type="GO" id="GO:0004340">
    <property type="term" value="F:glucokinase activity"/>
    <property type="evidence" value="ECO:0007669"/>
    <property type="project" value="UniProtKB-EC"/>
</dbReference>
<dbReference type="InterPro" id="IPR022672">
    <property type="entry name" value="Hexokinase_N"/>
</dbReference>
<dbReference type="Gene3D" id="1.10.1040.10">
    <property type="entry name" value="N-(1-d-carboxylethyl)-l-norvaline Dehydrogenase, domain 2"/>
    <property type="match status" value="1"/>
</dbReference>
<dbReference type="InterPro" id="IPR008927">
    <property type="entry name" value="6-PGluconate_DH-like_C_sf"/>
</dbReference>
<feature type="compositionally biased region" description="Pro residues" evidence="9">
    <location>
        <begin position="653"/>
        <end position="666"/>
    </location>
</feature>
<dbReference type="PANTHER" id="PTHR19443">
    <property type="entry name" value="HEXOKINASE"/>
    <property type="match status" value="1"/>
</dbReference>
<dbReference type="GO" id="GO:0006006">
    <property type="term" value="P:glucose metabolic process"/>
    <property type="evidence" value="ECO:0007669"/>
    <property type="project" value="TreeGrafter"/>
</dbReference>
<keyword evidence="8" id="KW-0324">Glycolysis</keyword>
<accession>A0A8H3YWR4</accession>
<protein>
    <recommendedName>
        <fullName evidence="3">glucokinase</fullName>
        <ecNumber evidence="3">2.7.1.2</ecNumber>
    </recommendedName>
</protein>
<comment type="pathway">
    <text evidence="1">Carbohydrate degradation; glycolysis; D-glyceraldehyde 3-phosphate and glycerone phosphate from D-glucose: step 1/4.</text>
</comment>
<evidence type="ECO:0000256" key="3">
    <source>
        <dbReference type="ARBA" id="ARBA00012323"/>
    </source>
</evidence>
<keyword evidence="5" id="KW-0547">Nucleotide-binding</keyword>
<evidence type="ECO:0000256" key="7">
    <source>
        <dbReference type="ARBA" id="ARBA00022840"/>
    </source>
</evidence>
<keyword evidence="4" id="KW-0808">Transferase</keyword>
<dbReference type="SUPFAM" id="SSF53067">
    <property type="entry name" value="Actin-like ATPase domain"/>
    <property type="match status" value="2"/>
</dbReference>
<feature type="region of interest" description="Disordered" evidence="9">
    <location>
        <begin position="735"/>
        <end position="827"/>
    </location>
</feature>
<evidence type="ECO:0000256" key="9">
    <source>
        <dbReference type="SAM" id="MobiDB-lite"/>
    </source>
</evidence>
<dbReference type="Pfam" id="PF03727">
    <property type="entry name" value="Hexokinase_2"/>
    <property type="match status" value="1"/>
</dbReference>
<dbReference type="Proteomes" id="UP000433883">
    <property type="component" value="Unassembled WGS sequence"/>
</dbReference>
<dbReference type="InterPro" id="IPR022673">
    <property type="entry name" value="Hexokinase_C"/>
</dbReference>
<evidence type="ECO:0000256" key="1">
    <source>
        <dbReference type="ARBA" id="ARBA00004888"/>
    </source>
</evidence>
<dbReference type="GO" id="GO:0005536">
    <property type="term" value="F:D-glucose binding"/>
    <property type="evidence" value="ECO:0007669"/>
    <property type="project" value="InterPro"/>
</dbReference>
<dbReference type="PANTHER" id="PTHR19443:SF30">
    <property type="entry name" value="GLUCOKINASE-1-RELATED"/>
    <property type="match status" value="1"/>
</dbReference>
<dbReference type="InterPro" id="IPR013328">
    <property type="entry name" value="6PGD_dom2"/>
</dbReference>
<gene>
    <name evidence="14" type="ORF">BLS_002933</name>
</gene>
<evidence type="ECO:0000259" key="13">
    <source>
        <dbReference type="Pfam" id="PF08546"/>
    </source>
</evidence>
<dbReference type="Gene3D" id="3.30.420.40">
    <property type="match status" value="1"/>
</dbReference>
<dbReference type="InterPro" id="IPR043129">
    <property type="entry name" value="ATPase_NBD"/>
</dbReference>
<sequence>MAPTTPRLRILSVGGNPVSAFLSWRLQATNACDVTLVWKSNFDAVAQYGISMKSATLGNERFKPYAVVPAAEDAQTSSKAPFDYVLLCIKALPDVYDIANIIQSVVAPQHTCILLNTTGALGIEECVAQRFPTNVVLSLVSGADIVQVGTSEFEHRGTTSDIWVGWATQNSRIPHAIQKDMAEALAMTLSTGRVHCTVSENIRQQQFDRNIGPIAFHPASVLFECPSHVQLLQMPGVRDMITNTIDELVALAKGHGCTFEPDFKEKTIAELIQPTDRYTIMYQDFENKRPMEVETFLGSPIKLAKEVGLSVPRIEVMYALLHRKNTINQTKGTDAPTSPSFKPPPPRSTSVAGSGPRPIMNGSVNGPGPMNGRRAPSYNGQPPMMRRPGPPPSNGYPPRMPNGHGNGYPPEGPAGQRRPSLEDGLEDFSHLVMYDSVPDGGFDGSNGVYGDGAAHSMSTSDIALRERELALRQREIEFKERQMQMRRGPPPNMRRGPPPTAGGWEDDEDDDFFDPMAGSGPAQAMDENFDMMSITSRRNRKQPSQSNNRMMNGDMGPPASRGRNMFGRGPKRTSARIMADIPNLQDNILDNPLMGYSSNRYGTVDRGAMGKESRQNSLTSVRLDELQRGGQVPYGAYGPAPVQRRQSQSPGNPLSPPMKRPSPPNGYPQHNGGPNGMSTNGNGMNGMGNGRPSPPGVRQPVPRHPPGHGNAVAPHQVEQHAGVSNTYPQKQIPQVRSLTGSASASAASGDSSGASAHLDSSNSSANSSIGLPGPGRYYPPPSPQNELAPNIPDLSLSDTKAHRRRRASEPNVKGAASTNEHGDHEPLYTASQVQSLLDWREKQHSSPTSSLPSIPQLVSIVLVLLVLVVQFLIPWVNEHIGKSEDIRKARFEAVCPWSPFEDHWICASDLNKAERTVSSKKTRNTFEKPVVRNMALAAAAEKVVQEFEYSGDAIRKGVKEFLKEMDEGLLKDGTHMSQIPTYVTAVPNGTEKGLYMAVDLGGTNFRVCAIQLHGNTTFSLTQSKTKIPAELMKAKTAKELFSFLAERIQAFLEEHHNEHYQSYIRRRKHGGKVDDEEIFNMGFTFSFPVNQIGINKGLLMRWTKGFDIEDAVGKDVCALLQAEIDALHLPVRVAALVNDTVGTLMARSYTSPGKTGTLLGAIFGTGTNGAYVEKLDRVSKLVKDKAAEGSYDSSTGEMIVNTEWGSFDNDLSVLPNTPYDTALDADTPNPGIQMFEKRVSGMFLGEIFRRAIVALMKDETVPLFKDENSSLNELHSTTCVAPDSPLFKVWGIDSSFLSLAYGDSSAGLKTTRQALDKECGINAASLEDAEAVKAIAGAVGRRAARLAAIAIGAIVINSGRLDPSVSAASATTEKKEGLDVERGEGSGEINENEVIDVGVDGSLVEFYPGFEDLIREALREITQIGVEGEKKIRIGIAKDGSGVGAALIALVAGNVASPVEELSEGSS</sequence>
<feature type="region of interest" description="Disordered" evidence="9">
    <location>
        <begin position="604"/>
        <end position="713"/>
    </location>
</feature>
<evidence type="ECO:0000256" key="6">
    <source>
        <dbReference type="ARBA" id="ARBA00022777"/>
    </source>
</evidence>
<evidence type="ECO:0000259" key="10">
    <source>
        <dbReference type="Pfam" id="PF00349"/>
    </source>
</evidence>
<keyword evidence="6" id="KW-0418">Kinase</keyword>
<dbReference type="GO" id="GO:0005524">
    <property type="term" value="F:ATP binding"/>
    <property type="evidence" value="ECO:0007669"/>
    <property type="project" value="UniProtKB-KW"/>
</dbReference>
<dbReference type="FunFam" id="3.30.420.40:FF:000034">
    <property type="entry name" value="Phosphotransferase"/>
    <property type="match status" value="1"/>
</dbReference>
<dbReference type="InterPro" id="IPR013332">
    <property type="entry name" value="KPR_N"/>
</dbReference>
<dbReference type="GO" id="GO:0001678">
    <property type="term" value="P:intracellular glucose homeostasis"/>
    <property type="evidence" value="ECO:0007669"/>
    <property type="project" value="InterPro"/>
</dbReference>
<dbReference type="Pfam" id="PF08546">
    <property type="entry name" value="ApbA_C"/>
    <property type="match status" value="1"/>
</dbReference>
<dbReference type="FunFam" id="3.40.50.720:FF:000424">
    <property type="entry name" value="Meiotically up-regulated gene 72 protein"/>
    <property type="match status" value="1"/>
</dbReference>
<dbReference type="Gene3D" id="3.40.367.20">
    <property type="match status" value="1"/>
</dbReference>
<reference evidence="14 15" key="1">
    <citation type="submission" date="2019-11" db="EMBL/GenBank/DDBJ databases">
        <title>Venturia inaequalis Genome Resource.</title>
        <authorList>
            <person name="Lichtner F.J."/>
        </authorList>
    </citation>
    <scope>NUCLEOTIDE SEQUENCE [LARGE SCALE GENOMIC DNA]</scope>
    <source>
        <strain evidence="14">Bline_iso_100314</strain>
    </source>
</reference>
<feature type="compositionally biased region" description="Low complexity" evidence="9">
    <location>
        <begin position="737"/>
        <end position="768"/>
    </location>
</feature>
<feature type="domain" description="Ketopantoate reductase N-terminal" evidence="11">
    <location>
        <begin position="10"/>
        <end position="165"/>
    </location>
</feature>
<dbReference type="GO" id="GO:0006096">
    <property type="term" value="P:glycolytic process"/>
    <property type="evidence" value="ECO:0007669"/>
    <property type="project" value="UniProtKB-UniPathway"/>
</dbReference>
<dbReference type="InterPro" id="IPR001312">
    <property type="entry name" value="Hexokinase"/>
</dbReference>
<dbReference type="PROSITE" id="PS00378">
    <property type="entry name" value="HEXOKINASE_1"/>
    <property type="match status" value="1"/>
</dbReference>
<keyword evidence="7" id="KW-0067">ATP-binding</keyword>
<feature type="region of interest" description="Disordered" evidence="9">
    <location>
        <begin position="328"/>
        <end position="421"/>
    </location>
</feature>
<dbReference type="InterPro" id="IPR013752">
    <property type="entry name" value="KPA_reductase"/>
</dbReference>